<dbReference type="Gene3D" id="3.40.50.1820">
    <property type="entry name" value="alpha/beta hydrolase"/>
    <property type="match status" value="1"/>
</dbReference>
<keyword evidence="3" id="KW-1185">Reference proteome</keyword>
<organism evidence="2 3">
    <name type="scientific">Saccharothrix lopnurensis</name>
    <dbReference type="NCBI Taxonomy" id="1670621"/>
    <lineage>
        <taxon>Bacteria</taxon>
        <taxon>Bacillati</taxon>
        <taxon>Actinomycetota</taxon>
        <taxon>Actinomycetes</taxon>
        <taxon>Pseudonocardiales</taxon>
        <taxon>Pseudonocardiaceae</taxon>
        <taxon>Saccharothrix</taxon>
    </lineage>
</organism>
<dbReference type="RefSeq" id="WP_380635013.1">
    <property type="nucleotide sequence ID" value="NZ_JBHSQO010000008.1"/>
</dbReference>
<feature type="domain" description="AB hydrolase-1" evidence="1">
    <location>
        <begin position="96"/>
        <end position="146"/>
    </location>
</feature>
<accession>A0ABW1P278</accession>
<proteinExistence type="predicted"/>
<evidence type="ECO:0000313" key="3">
    <source>
        <dbReference type="Proteomes" id="UP001596220"/>
    </source>
</evidence>
<comment type="caution">
    <text evidence="2">The sequence shown here is derived from an EMBL/GenBank/DDBJ whole genome shotgun (WGS) entry which is preliminary data.</text>
</comment>
<protein>
    <submittedName>
        <fullName evidence="2">Alpha/beta fold hydrolase</fullName>
    </submittedName>
</protein>
<keyword evidence="2" id="KW-0378">Hydrolase</keyword>
<dbReference type="GO" id="GO:0016787">
    <property type="term" value="F:hydrolase activity"/>
    <property type="evidence" value="ECO:0007669"/>
    <property type="project" value="UniProtKB-KW"/>
</dbReference>
<evidence type="ECO:0000313" key="2">
    <source>
        <dbReference type="EMBL" id="MFC6089668.1"/>
    </source>
</evidence>
<dbReference type="Proteomes" id="UP001596220">
    <property type="component" value="Unassembled WGS sequence"/>
</dbReference>
<sequence>MGVVEAARAAAREQVVVAMLDIPRLITHPAWRGADPDEGRGLGVLLVPGFGFGDLSLRLTGTWLRNRGYVPAGAHIGLNIGCTTQLVDRLERRLQAHAEKTGGPVVLFGQSRGGGLARLLAVRRPELVRGLVMVGSPVLDTLGAHPSVVRVARTLARLSAAGLPGLLDEDCFAGSCYDTNSEAMARPLEVPAVAVFSPNDVIAPPKLCADPCAECVEVRSTHTGMALDPELYELLAPRLAAWAREAEPATEVERAPERVSLASTA</sequence>
<dbReference type="SUPFAM" id="SSF53474">
    <property type="entry name" value="alpha/beta-Hydrolases"/>
    <property type="match status" value="1"/>
</dbReference>
<reference evidence="3" key="1">
    <citation type="journal article" date="2019" name="Int. J. Syst. Evol. Microbiol.">
        <title>The Global Catalogue of Microorganisms (GCM) 10K type strain sequencing project: providing services to taxonomists for standard genome sequencing and annotation.</title>
        <authorList>
            <consortium name="The Broad Institute Genomics Platform"/>
            <consortium name="The Broad Institute Genome Sequencing Center for Infectious Disease"/>
            <person name="Wu L."/>
            <person name="Ma J."/>
        </authorList>
    </citation>
    <scope>NUCLEOTIDE SEQUENCE [LARGE SCALE GENOMIC DNA]</scope>
    <source>
        <strain evidence="3">CGMCC 4.7246</strain>
    </source>
</reference>
<evidence type="ECO:0000259" key="1">
    <source>
        <dbReference type="Pfam" id="PF00561"/>
    </source>
</evidence>
<gene>
    <name evidence="2" type="ORF">ACFP3R_10335</name>
</gene>
<dbReference type="EMBL" id="JBHSQO010000008">
    <property type="protein sequence ID" value="MFC6089668.1"/>
    <property type="molecule type" value="Genomic_DNA"/>
</dbReference>
<name>A0ABW1P278_9PSEU</name>
<dbReference type="Pfam" id="PF00561">
    <property type="entry name" value="Abhydrolase_1"/>
    <property type="match status" value="1"/>
</dbReference>
<dbReference type="InterPro" id="IPR029058">
    <property type="entry name" value="AB_hydrolase_fold"/>
</dbReference>
<dbReference type="InterPro" id="IPR000073">
    <property type="entry name" value="AB_hydrolase_1"/>
</dbReference>